<evidence type="ECO:0000313" key="9">
    <source>
        <dbReference type="Proteomes" id="UP000317648"/>
    </source>
</evidence>
<evidence type="ECO:0000313" key="8">
    <source>
        <dbReference type="EMBL" id="QDU99092.1"/>
    </source>
</evidence>
<dbReference type="PANTHER" id="PTHR21716">
    <property type="entry name" value="TRANSMEMBRANE PROTEIN"/>
    <property type="match status" value="1"/>
</dbReference>
<dbReference type="Pfam" id="PF01594">
    <property type="entry name" value="AI-2E_transport"/>
    <property type="match status" value="1"/>
</dbReference>
<evidence type="ECO:0000256" key="4">
    <source>
        <dbReference type="ARBA" id="ARBA00022989"/>
    </source>
</evidence>
<evidence type="ECO:0000256" key="1">
    <source>
        <dbReference type="ARBA" id="ARBA00004141"/>
    </source>
</evidence>
<keyword evidence="3 7" id="KW-0812">Transmembrane</keyword>
<dbReference type="PANTHER" id="PTHR21716:SF62">
    <property type="entry name" value="TRANSPORT PROTEIN YDBI-RELATED"/>
    <property type="match status" value="1"/>
</dbReference>
<feature type="transmembrane region" description="Helical" evidence="7">
    <location>
        <begin position="296"/>
        <end position="317"/>
    </location>
</feature>
<name>A0A518E4T3_9BACT</name>
<feature type="compositionally biased region" description="Basic and acidic residues" evidence="6">
    <location>
        <begin position="141"/>
        <end position="154"/>
    </location>
</feature>
<comment type="subcellular location">
    <subcellularLocation>
        <location evidence="1">Membrane</location>
        <topology evidence="1">Multi-pass membrane protein</topology>
    </subcellularLocation>
</comment>
<evidence type="ECO:0008006" key="10">
    <source>
        <dbReference type="Google" id="ProtNLM"/>
    </source>
</evidence>
<dbReference type="KEGG" id="lcre:Pla8534_70030"/>
<dbReference type="Proteomes" id="UP000317648">
    <property type="component" value="Chromosome"/>
</dbReference>
<feature type="transmembrane region" description="Helical" evidence="7">
    <location>
        <begin position="71"/>
        <end position="97"/>
    </location>
</feature>
<feature type="compositionally biased region" description="Low complexity" evidence="6">
    <location>
        <begin position="217"/>
        <end position="228"/>
    </location>
</feature>
<feature type="transmembrane region" description="Helical" evidence="7">
    <location>
        <begin position="355"/>
        <end position="372"/>
    </location>
</feature>
<feature type="transmembrane region" description="Helical" evidence="7">
    <location>
        <begin position="42"/>
        <end position="59"/>
    </location>
</feature>
<comment type="similarity">
    <text evidence="2">Belongs to the autoinducer-2 exporter (AI-2E) (TC 2.A.86) family.</text>
</comment>
<feature type="transmembrane region" description="Helical" evidence="7">
    <location>
        <begin position="19"/>
        <end position="36"/>
    </location>
</feature>
<sequence>MTDPEQPADSWSEPWRRTVFVLAAVLLAGLFATAFWYAADFFFLLFTSVLFAILLNRLANATAARTPLSRGWSLGLLVMAMLTTTVVLIVCFGFQLANRIEKTSQQFDRGGAVLREKLQKYPTLKSSLTGVPWLGMLLEKPDDADSQDESKSDSDSSSSPAEEQLASAGEKEDSAKASNSTDNQDESSQDNRAESDNGSSDSKTSDSKTSDSKSSDSKSSGGKASGFGSAAQGVARLFTTTFGAVMNVLIVLVLSVYFASNPDKYRSGMIRLVPLDRRERAGEILDLLEKALRRWLLGRLATMVLTGLFTGASLWLLGIPMAFTVGVLTALLTFIPNIGAAAAMLMATLLAAPQGLTTVGMVLGLYLAAQFLESYLLTPMIQQHQVSLPPGLLIAFQAAIGMMFGFLGVMVASPLLAALMVLINELYVRDTLGDPDPPMIVETESSS</sequence>
<dbReference type="GO" id="GO:0016020">
    <property type="term" value="C:membrane"/>
    <property type="evidence" value="ECO:0007669"/>
    <property type="project" value="UniProtKB-SubCell"/>
</dbReference>
<proteinExistence type="inferred from homology"/>
<keyword evidence="5 7" id="KW-0472">Membrane</keyword>
<dbReference type="OrthoDB" id="9793390at2"/>
<dbReference type="EMBL" id="CP036433">
    <property type="protein sequence ID" value="QDU99092.1"/>
    <property type="molecule type" value="Genomic_DNA"/>
</dbReference>
<feature type="transmembrane region" description="Helical" evidence="7">
    <location>
        <begin position="392"/>
        <end position="423"/>
    </location>
</feature>
<evidence type="ECO:0000256" key="5">
    <source>
        <dbReference type="ARBA" id="ARBA00023136"/>
    </source>
</evidence>
<organism evidence="8 9">
    <name type="scientific">Lignipirellula cremea</name>
    <dbReference type="NCBI Taxonomy" id="2528010"/>
    <lineage>
        <taxon>Bacteria</taxon>
        <taxon>Pseudomonadati</taxon>
        <taxon>Planctomycetota</taxon>
        <taxon>Planctomycetia</taxon>
        <taxon>Pirellulales</taxon>
        <taxon>Pirellulaceae</taxon>
        <taxon>Lignipirellula</taxon>
    </lineage>
</organism>
<evidence type="ECO:0000256" key="7">
    <source>
        <dbReference type="SAM" id="Phobius"/>
    </source>
</evidence>
<keyword evidence="4 7" id="KW-1133">Transmembrane helix</keyword>
<reference evidence="8 9" key="1">
    <citation type="submission" date="2019-02" db="EMBL/GenBank/DDBJ databases">
        <title>Deep-cultivation of Planctomycetes and their phenomic and genomic characterization uncovers novel biology.</title>
        <authorList>
            <person name="Wiegand S."/>
            <person name="Jogler M."/>
            <person name="Boedeker C."/>
            <person name="Pinto D."/>
            <person name="Vollmers J."/>
            <person name="Rivas-Marin E."/>
            <person name="Kohn T."/>
            <person name="Peeters S.H."/>
            <person name="Heuer A."/>
            <person name="Rast P."/>
            <person name="Oberbeckmann S."/>
            <person name="Bunk B."/>
            <person name="Jeske O."/>
            <person name="Meyerdierks A."/>
            <person name="Storesund J.E."/>
            <person name="Kallscheuer N."/>
            <person name="Luecker S."/>
            <person name="Lage O.M."/>
            <person name="Pohl T."/>
            <person name="Merkel B.J."/>
            <person name="Hornburger P."/>
            <person name="Mueller R.-W."/>
            <person name="Bruemmer F."/>
            <person name="Labrenz M."/>
            <person name="Spormann A.M."/>
            <person name="Op den Camp H."/>
            <person name="Overmann J."/>
            <person name="Amann R."/>
            <person name="Jetten M.S.M."/>
            <person name="Mascher T."/>
            <person name="Medema M.H."/>
            <person name="Devos D.P."/>
            <person name="Kaster A.-K."/>
            <person name="Ovreas L."/>
            <person name="Rohde M."/>
            <person name="Galperin M.Y."/>
            <person name="Jogler C."/>
        </authorList>
    </citation>
    <scope>NUCLEOTIDE SEQUENCE [LARGE SCALE GENOMIC DNA]</scope>
    <source>
        <strain evidence="8 9">Pla85_3_4</strain>
    </source>
</reference>
<evidence type="ECO:0000256" key="2">
    <source>
        <dbReference type="ARBA" id="ARBA00009773"/>
    </source>
</evidence>
<dbReference type="InterPro" id="IPR002549">
    <property type="entry name" value="AI-2E-like"/>
</dbReference>
<keyword evidence="9" id="KW-1185">Reference proteome</keyword>
<gene>
    <name evidence="8" type="ORF">Pla8534_70030</name>
</gene>
<evidence type="ECO:0000256" key="6">
    <source>
        <dbReference type="SAM" id="MobiDB-lite"/>
    </source>
</evidence>
<dbReference type="RefSeq" id="WP_145058840.1">
    <property type="nucleotide sequence ID" value="NZ_CP036433.1"/>
</dbReference>
<evidence type="ECO:0000256" key="3">
    <source>
        <dbReference type="ARBA" id="ARBA00022692"/>
    </source>
</evidence>
<dbReference type="GO" id="GO:0055085">
    <property type="term" value="P:transmembrane transport"/>
    <property type="evidence" value="ECO:0007669"/>
    <property type="project" value="TreeGrafter"/>
</dbReference>
<dbReference type="AlphaFoldDB" id="A0A518E4T3"/>
<protein>
    <recommendedName>
        <fullName evidence="10">Pheromone autoinducer 2 transporter</fullName>
    </recommendedName>
</protein>
<feature type="transmembrane region" description="Helical" evidence="7">
    <location>
        <begin position="237"/>
        <end position="259"/>
    </location>
</feature>
<accession>A0A518E4T3</accession>
<feature type="region of interest" description="Disordered" evidence="6">
    <location>
        <begin position="141"/>
        <end position="228"/>
    </location>
</feature>
<feature type="transmembrane region" description="Helical" evidence="7">
    <location>
        <begin position="323"/>
        <end position="343"/>
    </location>
</feature>
<feature type="compositionally biased region" description="Basic and acidic residues" evidence="6">
    <location>
        <begin position="203"/>
        <end position="216"/>
    </location>
</feature>